<name>A0A8J3GCT1_9BACT</name>
<dbReference type="Gene3D" id="1.50.10.100">
    <property type="entry name" value="Chondroitin AC/alginate lyase"/>
    <property type="match status" value="1"/>
</dbReference>
<sequence>MCRNLLRVAERQQGQQIDRPYDPYADGDLLGVQSYLYLLTGDQSWAERAWVSAERVLSDSTYFNSPLSRGLTRARLLQKMALAYDFCYSAWTEQQRSQANERLFGVMFSVNANMGHEANYAIESNWMGVRYGSVILASYVWDHDGVSPERSPALPLRWDANKRLQDHLEKVIFANGWNGESMSYHVYGWTFIGPALLALKKNIKGFDMADFVPETVNTLQGLMTSTVAIEHKAGVSGIQADLSDDDLMFTTDGLLGMAFNLYPADQQAALKWMHDYLLQTKNDATNDDGQLFYSMLYYPDTLEKQNPAQIGWLTYHDPDQGVVITRNRFRDENDIVVTYNAKATEIKGHAGADINTFRIIGMGVPWVIGSGRTDLTAGQTNLFPNLEETAEKNNRRLGKLHDYQFFKDGQGGYAIGSGSCVGTEDHRRILYTSFDSTSQAEAVIVVVDHSSNGRRWRINTPEFTQLVTNPQGYTLFAPNGSSMRVQFMGTSGPVQLESSKLPYGGHTTRHNNGIWYQGEVYSHSRYIDFYCQGSVTAVITLQSAGKSHPRAILGKSGSIISIADLQLTLPTHPED</sequence>
<reference evidence="1 2" key="1">
    <citation type="journal article" date="2014" name="Int. J. Syst. Evol. Microbiol.">
        <title>Complete genome sequence of Corynebacterium casei LMG S-19264T (=DSM 44701T), isolated from a smear-ripened cheese.</title>
        <authorList>
            <consortium name="US DOE Joint Genome Institute (JGI-PGF)"/>
            <person name="Walter F."/>
            <person name="Albersmeier A."/>
            <person name="Kalinowski J."/>
            <person name="Ruckert C."/>
        </authorList>
    </citation>
    <scope>NUCLEOTIDE SEQUENCE [LARGE SCALE GENOMIC DNA]</scope>
    <source>
        <strain evidence="1 2">KCTC 12866</strain>
    </source>
</reference>
<organism evidence="1 2">
    <name type="scientific">Persicitalea jodogahamensis</name>
    <dbReference type="NCBI Taxonomy" id="402147"/>
    <lineage>
        <taxon>Bacteria</taxon>
        <taxon>Pseudomonadati</taxon>
        <taxon>Bacteroidota</taxon>
        <taxon>Cytophagia</taxon>
        <taxon>Cytophagales</taxon>
        <taxon>Spirosomataceae</taxon>
        <taxon>Persicitalea</taxon>
    </lineage>
</organism>
<accession>A0A8J3GCT1</accession>
<proteinExistence type="predicted"/>
<keyword evidence="2" id="KW-1185">Reference proteome</keyword>
<dbReference type="Proteomes" id="UP000598271">
    <property type="component" value="Unassembled WGS sequence"/>
</dbReference>
<evidence type="ECO:0000313" key="1">
    <source>
        <dbReference type="EMBL" id="GHB86647.1"/>
    </source>
</evidence>
<dbReference type="InterPro" id="IPR008929">
    <property type="entry name" value="Chondroitin_lyas"/>
</dbReference>
<evidence type="ECO:0000313" key="2">
    <source>
        <dbReference type="Proteomes" id="UP000598271"/>
    </source>
</evidence>
<dbReference type="AlphaFoldDB" id="A0A8J3GCT1"/>
<dbReference type="SUPFAM" id="SSF48230">
    <property type="entry name" value="Chondroitin AC/alginate lyase"/>
    <property type="match status" value="1"/>
</dbReference>
<gene>
    <name evidence="1" type="ORF">GCM10007390_47860</name>
</gene>
<dbReference type="EMBL" id="BMXF01000007">
    <property type="protein sequence ID" value="GHB86647.1"/>
    <property type="molecule type" value="Genomic_DNA"/>
</dbReference>
<protein>
    <submittedName>
        <fullName evidence="1">Uncharacterized protein</fullName>
    </submittedName>
</protein>
<comment type="caution">
    <text evidence="1">The sequence shown here is derived from an EMBL/GenBank/DDBJ whole genome shotgun (WGS) entry which is preliminary data.</text>
</comment>